<dbReference type="AlphaFoldDB" id="A0A813D4Z4"/>
<name>A0A813D4Z4_POLGL</name>
<comment type="similarity">
    <text evidence="1">Belongs to the nucleosome assembly protein (NAP) family.</text>
</comment>
<gene>
    <name evidence="3" type="ORF">PGLA1383_LOCUS1608</name>
</gene>
<keyword evidence="4" id="KW-1185">Reference proteome</keyword>
<comment type="caution">
    <text evidence="3">The sequence shown here is derived from an EMBL/GenBank/DDBJ whole genome shotgun (WGS) entry which is preliminary data.</text>
</comment>
<evidence type="ECO:0000256" key="1">
    <source>
        <dbReference type="ARBA" id="ARBA00009947"/>
    </source>
</evidence>
<accession>A0A813D4Z4</accession>
<dbReference type="EMBL" id="CAJNNV010000437">
    <property type="protein sequence ID" value="CAE8582612.1"/>
    <property type="molecule type" value="Genomic_DNA"/>
</dbReference>
<dbReference type="GO" id="GO:0006334">
    <property type="term" value="P:nucleosome assembly"/>
    <property type="evidence" value="ECO:0007669"/>
    <property type="project" value="InterPro"/>
</dbReference>
<protein>
    <submittedName>
        <fullName evidence="3">Uncharacterized protein</fullName>
    </submittedName>
</protein>
<organism evidence="3 4">
    <name type="scientific">Polarella glacialis</name>
    <name type="common">Dinoflagellate</name>
    <dbReference type="NCBI Taxonomy" id="89957"/>
    <lineage>
        <taxon>Eukaryota</taxon>
        <taxon>Sar</taxon>
        <taxon>Alveolata</taxon>
        <taxon>Dinophyceae</taxon>
        <taxon>Suessiales</taxon>
        <taxon>Suessiaceae</taxon>
        <taxon>Polarella</taxon>
    </lineage>
</organism>
<dbReference type="Gene3D" id="3.30.1120.90">
    <property type="entry name" value="Nucleosome assembly protein"/>
    <property type="match status" value="1"/>
</dbReference>
<feature type="compositionally biased region" description="Acidic residues" evidence="2">
    <location>
        <begin position="67"/>
        <end position="83"/>
    </location>
</feature>
<evidence type="ECO:0000313" key="4">
    <source>
        <dbReference type="Proteomes" id="UP000654075"/>
    </source>
</evidence>
<proteinExistence type="inferred from homology"/>
<dbReference type="GO" id="GO:0005634">
    <property type="term" value="C:nucleus"/>
    <property type="evidence" value="ECO:0007669"/>
    <property type="project" value="InterPro"/>
</dbReference>
<dbReference type="InterPro" id="IPR037231">
    <property type="entry name" value="NAP-like_sf"/>
</dbReference>
<evidence type="ECO:0000256" key="2">
    <source>
        <dbReference type="SAM" id="MobiDB-lite"/>
    </source>
</evidence>
<reference evidence="3" key="1">
    <citation type="submission" date="2021-02" db="EMBL/GenBank/DDBJ databases">
        <authorList>
            <person name="Dougan E. K."/>
            <person name="Rhodes N."/>
            <person name="Thang M."/>
            <person name="Chan C."/>
        </authorList>
    </citation>
    <scope>NUCLEOTIDE SEQUENCE</scope>
</reference>
<dbReference type="InterPro" id="IPR002164">
    <property type="entry name" value="NAP_family"/>
</dbReference>
<dbReference type="SUPFAM" id="SSF143113">
    <property type="entry name" value="NAP-like"/>
    <property type="match status" value="1"/>
</dbReference>
<feature type="compositionally biased region" description="Acidic residues" evidence="2">
    <location>
        <begin position="50"/>
        <end position="60"/>
    </location>
</feature>
<feature type="non-terminal residue" evidence="3">
    <location>
        <position position="114"/>
    </location>
</feature>
<evidence type="ECO:0000313" key="3">
    <source>
        <dbReference type="EMBL" id="CAE8582612.1"/>
    </source>
</evidence>
<dbReference type="Pfam" id="PF00956">
    <property type="entry name" value="NAP"/>
    <property type="match status" value="1"/>
</dbReference>
<feature type="region of interest" description="Disordered" evidence="2">
    <location>
        <begin position="47"/>
        <end position="114"/>
    </location>
</feature>
<dbReference type="Proteomes" id="UP000654075">
    <property type="component" value="Unassembled WGS sequence"/>
</dbReference>
<sequence>EIPEEELEDSEAEDEEDLMEFLMHDDTEQGLALRDALVPHAVRWFTGEACSEDEEEEDGESEGKVEDSEEEDDSDNESDEEVEAASASNRDGGSRGRRGRQATPKKAGMVKKTT</sequence>